<accession>A0A4U3MLD7</accession>
<dbReference type="Proteomes" id="UP000308705">
    <property type="component" value="Unassembled WGS sequence"/>
</dbReference>
<evidence type="ECO:0000256" key="1">
    <source>
        <dbReference type="SAM" id="Phobius"/>
    </source>
</evidence>
<feature type="transmembrane region" description="Helical" evidence="1">
    <location>
        <begin position="55"/>
        <end position="74"/>
    </location>
</feature>
<dbReference type="RefSeq" id="WP_137245890.1">
    <property type="nucleotide sequence ID" value="NZ_SZQA01000003.1"/>
</dbReference>
<feature type="transmembrane region" description="Helical" evidence="1">
    <location>
        <begin position="95"/>
        <end position="117"/>
    </location>
</feature>
<keyword evidence="3" id="KW-1185">Reference proteome</keyword>
<keyword evidence="1" id="KW-0472">Membrane</keyword>
<dbReference type="OrthoDB" id="4108126at2"/>
<comment type="caution">
    <text evidence="2">The sequence shown here is derived from an EMBL/GenBank/DDBJ whole genome shotgun (WGS) entry which is preliminary data.</text>
</comment>
<protein>
    <submittedName>
        <fullName evidence="2">Uncharacterized protein</fullName>
    </submittedName>
</protein>
<evidence type="ECO:0000313" key="2">
    <source>
        <dbReference type="EMBL" id="TKK90418.1"/>
    </source>
</evidence>
<reference evidence="2 3" key="1">
    <citation type="submission" date="2019-04" db="EMBL/GenBank/DDBJ databases">
        <title>Herbidospora sp. NEAU-GS14.nov., a novel actinomycete isolated from soil.</title>
        <authorList>
            <person name="Han L."/>
        </authorList>
    </citation>
    <scope>NUCLEOTIDE SEQUENCE [LARGE SCALE GENOMIC DNA]</scope>
    <source>
        <strain evidence="2 3">NEAU-GS14</strain>
    </source>
</reference>
<dbReference type="EMBL" id="SZQA01000003">
    <property type="protein sequence ID" value="TKK90418.1"/>
    <property type="molecule type" value="Genomic_DNA"/>
</dbReference>
<dbReference type="AlphaFoldDB" id="A0A4U3MLD7"/>
<name>A0A4U3MLD7_9ACTN</name>
<gene>
    <name evidence="2" type="ORF">FDA94_05290</name>
</gene>
<keyword evidence="1" id="KW-1133">Transmembrane helix</keyword>
<proteinExistence type="predicted"/>
<keyword evidence="1" id="KW-0812">Transmembrane</keyword>
<evidence type="ECO:0000313" key="3">
    <source>
        <dbReference type="Proteomes" id="UP000308705"/>
    </source>
</evidence>
<organism evidence="2 3">
    <name type="scientific">Herbidospora galbida</name>
    <dbReference type="NCBI Taxonomy" id="2575442"/>
    <lineage>
        <taxon>Bacteria</taxon>
        <taxon>Bacillati</taxon>
        <taxon>Actinomycetota</taxon>
        <taxon>Actinomycetes</taxon>
        <taxon>Streptosporangiales</taxon>
        <taxon>Streptosporangiaceae</taxon>
        <taxon>Herbidospora</taxon>
    </lineage>
</organism>
<sequence length="119" mass="13314">MIVISWTCARSSSETTNVRRWPPVVLAGGFYTWYFQTIFQRFIGIDHISWLEQALTLVPGVGLTAGIIVAGHSLGRTHWHAGNSAKHRTRPRWSIFLSGLGAWITRATLPVMLIASIRL</sequence>
<feature type="transmembrane region" description="Helical" evidence="1">
    <location>
        <begin position="21"/>
        <end position="43"/>
    </location>
</feature>